<sequence length="403" mass="45385">MLRYEIKKVFSKSKNRIAVIVLFVILAITSILTINRVEYVDENGNSSVGISAARDLREAKNQWAGYLTADTLSKVLEENRTINSSKEALSDDITEQNKAYAKKQGIAGIMDVIIYAFSDYRDYNYYVTDQISDDEVGTIYERRISTLKNWLESGEERFTQAEKDFMIQKYKELKTPFYYEYMDGWAALLQNISTFILMLALVIGFLVSGIFSDEFQTKADSIFFSARFGRSKGISAKVGAGFCIATGFYLMFVFLYTFIVLFILGADGANCPIQLDLWRSVYNITFLQAYLFIVLGGYIGTIFAATLGMLASAFTHSTPTAVIVPFIVLCAFPFLSRIITLPGLCSFFPDQLLEIYLDIKEAGLITLGSKVTTIATVIVPVYAVVCLIFQPILYRVYQKVEIK</sequence>
<protein>
    <submittedName>
        <fullName evidence="2">Uncharacterized protein</fullName>
    </submittedName>
</protein>
<dbReference type="PANTHER" id="PTHR37305">
    <property type="entry name" value="INTEGRAL MEMBRANE PROTEIN-RELATED"/>
    <property type="match status" value="1"/>
</dbReference>
<evidence type="ECO:0000313" key="3">
    <source>
        <dbReference type="Proteomes" id="UP000013085"/>
    </source>
</evidence>
<keyword evidence="1" id="KW-0812">Transmembrane</keyword>
<dbReference type="PATRIC" id="fig|999408.3.peg.5766"/>
<feature type="transmembrane region" description="Helical" evidence="1">
    <location>
        <begin position="286"/>
        <end position="310"/>
    </location>
</feature>
<keyword evidence="1" id="KW-0472">Membrane</keyword>
<gene>
    <name evidence="2" type="ORF">HMPREF1090_05368</name>
</gene>
<feature type="transmembrane region" description="Helical" evidence="1">
    <location>
        <begin position="364"/>
        <end position="389"/>
    </location>
</feature>
<reference evidence="2 3" key="1">
    <citation type="submission" date="2013-01" db="EMBL/GenBank/DDBJ databases">
        <title>The Genome Sequence of Clostridium clostridioforme 90A8.</title>
        <authorList>
            <consortium name="The Broad Institute Genome Sequencing Platform"/>
            <person name="Earl A."/>
            <person name="Ward D."/>
            <person name="Feldgarden M."/>
            <person name="Gevers D."/>
            <person name="Courvalin P."/>
            <person name="Lambert T."/>
            <person name="Walker B."/>
            <person name="Young S.K."/>
            <person name="Zeng Q."/>
            <person name="Gargeya S."/>
            <person name="Fitzgerald M."/>
            <person name="Haas B."/>
            <person name="Abouelleil A."/>
            <person name="Alvarado L."/>
            <person name="Arachchi H.M."/>
            <person name="Berlin A.M."/>
            <person name="Chapman S.B."/>
            <person name="Dewar J."/>
            <person name="Goldberg J."/>
            <person name="Griggs A."/>
            <person name="Gujja S."/>
            <person name="Hansen M."/>
            <person name="Howarth C."/>
            <person name="Imamovic A."/>
            <person name="Larimer J."/>
            <person name="McCowan C."/>
            <person name="Murphy C."/>
            <person name="Neiman D."/>
            <person name="Pearson M."/>
            <person name="Priest M."/>
            <person name="Roberts A."/>
            <person name="Saif S."/>
            <person name="Shea T."/>
            <person name="Sisk P."/>
            <person name="Sykes S."/>
            <person name="Wortman J."/>
            <person name="Nusbaum C."/>
            <person name="Birren B."/>
        </authorList>
    </citation>
    <scope>NUCLEOTIDE SEQUENCE [LARGE SCALE GENOMIC DNA]</scope>
    <source>
        <strain evidence="2 3">90A8</strain>
    </source>
</reference>
<keyword evidence="1" id="KW-1133">Transmembrane helix</keyword>
<dbReference type="AlphaFoldDB" id="A0A0E2H2Q3"/>
<feature type="transmembrane region" description="Helical" evidence="1">
    <location>
        <begin position="238"/>
        <end position="266"/>
    </location>
</feature>
<name>A0A0E2H2Q3_9FIRM</name>
<proteinExistence type="predicted"/>
<dbReference type="EMBL" id="AGYR01000070">
    <property type="protein sequence ID" value="ENZ07026.1"/>
    <property type="molecule type" value="Genomic_DNA"/>
</dbReference>
<dbReference type="Proteomes" id="UP000013085">
    <property type="component" value="Unassembled WGS sequence"/>
</dbReference>
<dbReference type="PANTHER" id="PTHR37305:SF1">
    <property type="entry name" value="MEMBRANE PROTEIN"/>
    <property type="match status" value="1"/>
</dbReference>
<accession>A0A0E2H2Q3</accession>
<comment type="caution">
    <text evidence="2">The sequence shown here is derived from an EMBL/GenBank/DDBJ whole genome shotgun (WGS) entry which is preliminary data.</text>
</comment>
<evidence type="ECO:0000256" key="1">
    <source>
        <dbReference type="SAM" id="Phobius"/>
    </source>
</evidence>
<feature type="transmembrane region" description="Helical" evidence="1">
    <location>
        <begin position="192"/>
        <end position="211"/>
    </location>
</feature>
<dbReference type="RefSeq" id="WP_002594773.1">
    <property type="nucleotide sequence ID" value="NZ_KB850995.1"/>
</dbReference>
<dbReference type="HOGENOM" id="CLU_052940_2_0_9"/>
<evidence type="ECO:0000313" key="2">
    <source>
        <dbReference type="EMBL" id="ENZ07026.1"/>
    </source>
</evidence>
<organism evidence="2 3">
    <name type="scientific">[Clostridium] clostridioforme 90A8</name>
    <dbReference type="NCBI Taxonomy" id="999408"/>
    <lineage>
        <taxon>Bacteria</taxon>
        <taxon>Bacillati</taxon>
        <taxon>Bacillota</taxon>
        <taxon>Clostridia</taxon>
        <taxon>Lachnospirales</taxon>
        <taxon>Lachnospiraceae</taxon>
        <taxon>Enterocloster</taxon>
    </lineage>
</organism>
<feature type="transmembrane region" description="Helical" evidence="1">
    <location>
        <begin position="322"/>
        <end position="344"/>
    </location>
</feature>